<feature type="transmembrane region" description="Helical" evidence="6">
    <location>
        <begin position="281"/>
        <end position="302"/>
    </location>
</feature>
<dbReference type="RefSeq" id="XP_018687704.1">
    <property type="nucleotide sequence ID" value="XM_018842944.1"/>
</dbReference>
<dbReference type="SUPFAM" id="SSF103473">
    <property type="entry name" value="MFS general substrate transporter"/>
    <property type="match status" value="1"/>
</dbReference>
<feature type="transmembrane region" description="Helical" evidence="6">
    <location>
        <begin position="451"/>
        <end position="471"/>
    </location>
</feature>
<evidence type="ECO:0000256" key="6">
    <source>
        <dbReference type="SAM" id="Phobius"/>
    </source>
</evidence>
<proteinExistence type="inferred from homology"/>
<dbReference type="PANTHER" id="PTHR48022">
    <property type="entry name" value="PLASTIDIC GLUCOSE TRANSPORTER 4"/>
    <property type="match status" value="1"/>
</dbReference>
<evidence type="ECO:0000313" key="8">
    <source>
        <dbReference type="EMBL" id="OAP54337.1"/>
    </source>
</evidence>
<dbReference type="InterPro" id="IPR005829">
    <property type="entry name" value="Sugar_transporter_CS"/>
</dbReference>
<comment type="similarity">
    <text evidence="2">Belongs to the major facilitator superfamily. Sugar transporter (TC 2.A.1.1) family.</text>
</comment>
<dbReference type="AlphaFoldDB" id="A0A178Z3K3"/>
<keyword evidence="3 6" id="KW-0812">Transmembrane</keyword>
<dbReference type="GO" id="GO:0016020">
    <property type="term" value="C:membrane"/>
    <property type="evidence" value="ECO:0007669"/>
    <property type="project" value="UniProtKB-SubCell"/>
</dbReference>
<accession>A0A178Z3K3</accession>
<dbReference type="GeneID" id="30015606"/>
<comment type="subcellular location">
    <subcellularLocation>
        <location evidence="1">Membrane</location>
        <topology evidence="1">Multi-pass membrane protein</topology>
    </subcellularLocation>
</comment>
<dbReference type="Gene3D" id="1.20.1250.20">
    <property type="entry name" value="MFS general substrate transporter like domains"/>
    <property type="match status" value="1"/>
</dbReference>
<evidence type="ECO:0000256" key="1">
    <source>
        <dbReference type="ARBA" id="ARBA00004141"/>
    </source>
</evidence>
<dbReference type="Proteomes" id="UP000078343">
    <property type="component" value="Unassembled WGS sequence"/>
</dbReference>
<name>A0A178Z3K3_9EURO</name>
<evidence type="ECO:0000256" key="2">
    <source>
        <dbReference type="ARBA" id="ARBA00010992"/>
    </source>
</evidence>
<dbReference type="InterPro" id="IPR005828">
    <property type="entry name" value="MFS_sugar_transport-like"/>
</dbReference>
<reference evidence="8 9" key="1">
    <citation type="submission" date="2016-04" db="EMBL/GenBank/DDBJ databases">
        <title>Draft genome of Fonsecaea erecta CBS 125763.</title>
        <authorList>
            <person name="Weiss V.A."/>
            <person name="Vicente V.A."/>
            <person name="Raittz R.T."/>
            <person name="Moreno L.F."/>
            <person name="De Souza E.M."/>
            <person name="Pedrosa F.O."/>
            <person name="Steffens M.B."/>
            <person name="Faoro H."/>
            <person name="Tadra-Sfeir M.Z."/>
            <person name="Najafzadeh M.J."/>
            <person name="Felipe M.S."/>
            <person name="Teixeira M."/>
            <person name="Sun J."/>
            <person name="Xi L."/>
            <person name="Gomes R."/>
            <person name="De Azevedo C.M."/>
            <person name="Salgado C.G."/>
            <person name="Da Silva M.B."/>
            <person name="Nascimento M.F."/>
            <person name="Queiroz-Telles F."/>
            <person name="Attili D.S."/>
            <person name="Gorbushina A."/>
        </authorList>
    </citation>
    <scope>NUCLEOTIDE SEQUENCE [LARGE SCALE GENOMIC DNA]</scope>
    <source>
        <strain evidence="8 9">CBS 125763</strain>
    </source>
</reference>
<evidence type="ECO:0000256" key="5">
    <source>
        <dbReference type="ARBA" id="ARBA00023136"/>
    </source>
</evidence>
<feature type="transmembrane region" description="Helical" evidence="6">
    <location>
        <begin position="194"/>
        <end position="212"/>
    </location>
</feature>
<dbReference type="InterPro" id="IPR050360">
    <property type="entry name" value="MFS_Sugar_Transporters"/>
</dbReference>
<feature type="domain" description="Major facilitator superfamily (MFS) profile" evidence="7">
    <location>
        <begin position="22"/>
        <end position="474"/>
    </location>
</feature>
<gene>
    <name evidence="8" type="ORF">AYL99_11438</name>
</gene>
<feature type="transmembrane region" description="Helical" evidence="6">
    <location>
        <begin position="163"/>
        <end position="182"/>
    </location>
</feature>
<dbReference type="FunFam" id="1.20.1250.20:FF:001515">
    <property type="entry name" value="Uncharacterized protein"/>
    <property type="match status" value="1"/>
</dbReference>
<evidence type="ECO:0000259" key="7">
    <source>
        <dbReference type="PROSITE" id="PS50850"/>
    </source>
</evidence>
<comment type="caution">
    <text evidence="8">The sequence shown here is derived from an EMBL/GenBank/DDBJ whole genome shotgun (WGS) entry which is preliminary data.</text>
</comment>
<dbReference type="OrthoDB" id="6612291at2759"/>
<sequence>MTLSATGFQQDKQWNWKNFWTVTWLCWLGQWAFGYPASVISVTLAQPSFLKYMKLVDESGVATEKAESYIGATSGLFQAGAVFGVIINSFIMDAYGRKAGTWFCVACSIIGGAGCVGAVHIGMFIAFRLIAGMGSWAFLALTSTYSAELAPPALRGFFTGQNGIGISIGYALAAYVGLGFHGVGETAAQWRGPLGIALFFPIVMGAYVHFFVPESPRFLLLKGRAEEAREIVLDIHRVDSDPDQEYARSEFYQMQKQAEFDRAMVPTYWAMFTKKSYRKRTLIACYYAFLGQSLGNLVINNYGPTLYGALGFDTLAEIKLHVGWTTIGIPANAFAACVVDRVGRKPLIIYGILGACSCLIVEAAIIANFATPVPAVNPNSAALRAGVAMLYLFLVAYSIGVDSTAFVYFGEIFPNHLRAKGVALAIATLGLTDLVYTEVAPTAFANVGWKFFLYFIIASALGAALAAWILPETKGIPLEEMAAVFGDKDEVIVFSENIHVDHNTHDLLVDVHTERAKSADGAVTGTDKANEEGSEVYRVATEAGHQGHHVEHVGVREKKGSMDV</sequence>
<dbReference type="EMBL" id="LVYI01000014">
    <property type="protein sequence ID" value="OAP54337.1"/>
    <property type="molecule type" value="Genomic_DNA"/>
</dbReference>
<keyword evidence="9" id="KW-1185">Reference proteome</keyword>
<keyword evidence="5 6" id="KW-0472">Membrane</keyword>
<dbReference type="PANTHER" id="PTHR48022:SF11">
    <property type="entry name" value="MONOSACCHARIDE TRANSPORTER (HXT8), PUTATIVE (AFU_ORTHOLOGUE AFUA_2G08120)-RELATED"/>
    <property type="match status" value="1"/>
</dbReference>
<protein>
    <recommendedName>
        <fullName evidence="7">Major facilitator superfamily (MFS) profile domain-containing protein</fullName>
    </recommendedName>
</protein>
<dbReference type="PROSITE" id="PS50850">
    <property type="entry name" value="MFS"/>
    <property type="match status" value="1"/>
</dbReference>
<organism evidence="8 9">
    <name type="scientific">Fonsecaea erecta</name>
    <dbReference type="NCBI Taxonomy" id="1367422"/>
    <lineage>
        <taxon>Eukaryota</taxon>
        <taxon>Fungi</taxon>
        <taxon>Dikarya</taxon>
        <taxon>Ascomycota</taxon>
        <taxon>Pezizomycotina</taxon>
        <taxon>Eurotiomycetes</taxon>
        <taxon>Chaetothyriomycetidae</taxon>
        <taxon>Chaetothyriales</taxon>
        <taxon>Herpotrichiellaceae</taxon>
        <taxon>Fonsecaea</taxon>
    </lineage>
</organism>
<feature type="transmembrane region" description="Helical" evidence="6">
    <location>
        <begin position="69"/>
        <end position="91"/>
    </location>
</feature>
<feature type="transmembrane region" description="Helical" evidence="6">
    <location>
        <begin position="322"/>
        <end position="340"/>
    </location>
</feature>
<feature type="transmembrane region" description="Helical" evidence="6">
    <location>
        <begin position="390"/>
        <end position="409"/>
    </location>
</feature>
<dbReference type="GO" id="GO:0005351">
    <property type="term" value="F:carbohydrate:proton symporter activity"/>
    <property type="evidence" value="ECO:0007669"/>
    <property type="project" value="TreeGrafter"/>
</dbReference>
<feature type="transmembrane region" description="Helical" evidence="6">
    <location>
        <begin position="347"/>
        <end position="370"/>
    </location>
</feature>
<feature type="transmembrane region" description="Helical" evidence="6">
    <location>
        <begin position="103"/>
        <end position="127"/>
    </location>
</feature>
<evidence type="ECO:0000313" key="9">
    <source>
        <dbReference type="Proteomes" id="UP000078343"/>
    </source>
</evidence>
<dbReference type="Pfam" id="PF00083">
    <property type="entry name" value="Sugar_tr"/>
    <property type="match status" value="1"/>
</dbReference>
<evidence type="ECO:0000256" key="3">
    <source>
        <dbReference type="ARBA" id="ARBA00022692"/>
    </source>
</evidence>
<dbReference type="InterPro" id="IPR036259">
    <property type="entry name" value="MFS_trans_sf"/>
</dbReference>
<dbReference type="InterPro" id="IPR020846">
    <property type="entry name" value="MFS_dom"/>
</dbReference>
<keyword evidence="4 6" id="KW-1133">Transmembrane helix</keyword>
<evidence type="ECO:0000256" key="4">
    <source>
        <dbReference type="ARBA" id="ARBA00022989"/>
    </source>
</evidence>
<dbReference type="PROSITE" id="PS00216">
    <property type="entry name" value="SUGAR_TRANSPORT_1"/>
    <property type="match status" value="1"/>
</dbReference>
<feature type="transmembrane region" description="Helical" evidence="6">
    <location>
        <begin position="133"/>
        <end position="151"/>
    </location>
</feature>